<organism evidence="1 2">
    <name type="scientific">Hafnia paralvei</name>
    <dbReference type="NCBI Taxonomy" id="546367"/>
    <lineage>
        <taxon>Bacteria</taxon>
        <taxon>Pseudomonadati</taxon>
        <taxon>Pseudomonadota</taxon>
        <taxon>Gammaproteobacteria</taxon>
        <taxon>Enterobacterales</taxon>
        <taxon>Hafniaceae</taxon>
        <taxon>Hafnia</taxon>
    </lineage>
</organism>
<evidence type="ECO:0000313" key="2">
    <source>
        <dbReference type="Proteomes" id="UP000293380"/>
    </source>
</evidence>
<dbReference type="Proteomes" id="UP000293380">
    <property type="component" value="Unassembled WGS sequence"/>
</dbReference>
<name>A0A4V2J880_9GAMM</name>
<proteinExistence type="predicted"/>
<evidence type="ECO:0000313" key="1">
    <source>
        <dbReference type="EMBL" id="TBM31557.1"/>
    </source>
</evidence>
<gene>
    <name evidence="1" type="ORF">EYY89_03515</name>
</gene>
<comment type="caution">
    <text evidence="1">The sequence shown here is derived from an EMBL/GenBank/DDBJ whole genome shotgun (WGS) entry which is preliminary data.</text>
</comment>
<accession>A0A4V2J880</accession>
<protein>
    <submittedName>
        <fullName evidence="1">Uncharacterized protein</fullName>
    </submittedName>
</protein>
<feature type="non-terminal residue" evidence="1">
    <location>
        <position position="135"/>
    </location>
</feature>
<sequence>MDLLAGFVASIDEELAMFQRNELITQDYRACVQAWAKESAVSGAFGGPTLEMERVISINGTSTTASQNDSETLSAAIVCPQNCEITVVLKHESTLDLPIPDVTVELFRNKDFLPDTKVAAQKTDANGTTVFTGLT</sequence>
<dbReference type="RefSeq" id="WP_130959023.1">
    <property type="nucleotide sequence ID" value="NZ_SITD01000027.1"/>
</dbReference>
<dbReference type="EMBL" id="SITD01000027">
    <property type="protein sequence ID" value="TBM31557.1"/>
    <property type="molecule type" value="Genomic_DNA"/>
</dbReference>
<reference evidence="1 2" key="1">
    <citation type="submission" date="2019-02" db="EMBL/GenBank/DDBJ databases">
        <title>Comparative genomic analysis of the Hafnia genus genomes.</title>
        <authorList>
            <person name="Zhiqiu Y."/>
            <person name="Chao Y."/>
            <person name="Yuhui D."/>
            <person name="Di H."/>
            <person name="Bin L."/>
        </authorList>
    </citation>
    <scope>NUCLEOTIDE SEQUENCE [LARGE SCALE GENOMIC DNA]</scope>
    <source>
        <strain evidence="1 2">PCM_1194</strain>
    </source>
</reference>
<dbReference type="AlphaFoldDB" id="A0A4V2J880"/>